<organism evidence="7 8">
    <name type="scientific">Peptoniphilus equinus</name>
    <dbReference type="NCBI Taxonomy" id="3016343"/>
    <lineage>
        <taxon>Bacteria</taxon>
        <taxon>Bacillati</taxon>
        <taxon>Bacillota</taxon>
        <taxon>Tissierellia</taxon>
        <taxon>Tissierellales</taxon>
        <taxon>Peptoniphilaceae</taxon>
        <taxon>Peptoniphilus</taxon>
    </lineage>
</organism>
<keyword evidence="2 4" id="KW-0689">Ribosomal protein</keyword>
<dbReference type="PRINTS" id="PR00064">
    <property type="entry name" value="RIBOSOMALL35"/>
</dbReference>
<dbReference type="Pfam" id="PF01632">
    <property type="entry name" value="Ribosomal_L35p"/>
    <property type="match status" value="1"/>
</dbReference>
<dbReference type="Gene3D" id="4.10.410.60">
    <property type="match status" value="1"/>
</dbReference>
<name>A0ABY7QW99_9FIRM</name>
<dbReference type="GO" id="GO:0005840">
    <property type="term" value="C:ribosome"/>
    <property type="evidence" value="ECO:0007669"/>
    <property type="project" value="UniProtKB-KW"/>
</dbReference>
<dbReference type="Proteomes" id="UP001210339">
    <property type="component" value="Chromosome"/>
</dbReference>
<dbReference type="InterPro" id="IPR001706">
    <property type="entry name" value="Ribosomal_bL35"/>
</dbReference>
<reference evidence="7 8" key="1">
    <citation type="submission" date="2023-01" db="EMBL/GenBank/DDBJ databases">
        <authorList>
            <person name="Lee S.H."/>
            <person name="Jung H.S."/>
            <person name="Yun J.U."/>
        </authorList>
    </citation>
    <scope>NUCLEOTIDE SEQUENCE [LARGE SCALE GENOMIC DNA]</scope>
    <source>
        <strain evidence="7 8">CBA3646</strain>
    </source>
</reference>
<evidence type="ECO:0000256" key="1">
    <source>
        <dbReference type="ARBA" id="ARBA00006598"/>
    </source>
</evidence>
<dbReference type="RefSeq" id="WP_271191866.1">
    <property type="nucleotide sequence ID" value="NZ_CP115667.1"/>
</dbReference>
<feature type="compositionally biased region" description="Basic and acidic residues" evidence="6">
    <location>
        <begin position="53"/>
        <end position="63"/>
    </location>
</feature>
<dbReference type="InterPro" id="IPR037229">
    <property type="entry name" value="Ribosomal_bL35_sf"/>
</dbReference>
<keyword evidence="8" id="KW-1185">Reference proteome</keyword>
<dbReference type="InterPro" id="IPR021137">
    <property type="entry name" value="Ribosomal_bL35-like"/>
</dbReference>
<dbReference type="InterPro" id="IPR018265">
    <property type="entry name" value="Ribosomal_bL35_CS"/>
</dbReference>
<dbReference type="PROSITE" id="PS00936">
    <property type="entry name" value="RIBOSOMAL_L35"/>
    <property type="match status" value="1"/>
</dbReference>
<evidence type="ECO:0000256" key="5">
    <source>
        <dbReference type="RuleBase" id="RU000568"/>
    </source>
</evidence>
<comment type="similarity">
    <text evidence="1 4 5">Belongs to the bacterial ribosomal protein bL35 family.</text>
</comment>
<evidence type="ECO:0000256" key="6">
    <source>
        <dbReference type="SAM" id="MobiDB-lite"/>
    </source>
</evidence>
<evidence type="ECO:0000256" key="2">
    <source>
        <dbReference type="ARBA" id="ARBA00022980"/>
    </source>
</evidence>
<accession>A0ABY7QW99</accession>
<dbReference type="PANTHER" id="PTHR33343">
    <property type="entry name" value="54S RIBOSOMAL PROTEIN BL35M"/>
    <property type="match status" value="1"/>
</dbReference>
<evidence type="ECO:0000313" key="8">
    <source>
        <dbReference type="Proteomes" id="UP001210339"/>
    </source>
</evidence>
<dbReference type="NCBIfam" id="TIGR00001">
    <property type="entry name" value="rpmI_bact"/>
    <property type="match status" value="1"/>
</dbReference>
<feature type="compositionally biased region" description="Basic residues" evidence="6">
    <location>
        <begin position="1"/>
        <end position="43"/>
    </location>
</feature>
<gene>
    <name evidence="4 7" type="primary">rpmI</name>
    <name evidence="7" type="ORF">O6R05_01995</name>
</gene>
<proteinExistence type="inferred from homology"/>
<sequence length="63" mass="7301">MGKMKTHRASAKRFKRTGSGKIKRFTAFKGHLTGKKSAKRIRNLRQSQMVSKGDQRRIDRMIP</sequence>
<dbReference type="HAMAP" id="MF_00514">
    <property type="entry name" value="Ribosomal_bL35"/>
    <property type="match status" value="1"/>
</dbReference>
<evidence type="ECO:0000256" key="4">
    <source>
        <dbReference type="HAMAP-Rule" id="MF_00514"/>
    </source>
</evidence>
<evidence type="ECO:0000256" key="3">
    <source>
        <dbReference type="ARBA" id="ARBA00023274"/>
    </source>
</evidence>
<keyword evidence="3 4" id="KW-0687">Ribonucleoprotein</keyword>
<protein>
    <recommendedName>
        <fullName evidence="4">Large ribosomal subunit protein bL35</fullName>
    </recommendedName>
</protein>
<dbReference type="PANTHER" id="PTHR33343:SF1">
    <property type="entry name" value="LARGE RIBOSOMAL SUBUNIT PROTEIN BL35M"/>
    <property type="match status" value="1"/>
</dbReference>
<feature type="region of interest" description="Disordered" evidence="6">
    <location>
        <begin position="1"/>
        <end position="63"/>
    </location>
</feature>
<evidence type="ECO:0000313" key="7">
    <source>
        <dbReference type="EMBL" id="WBW50335.1"/>
    </source>
</evidence>
<dbReference type="SUPFAM" id="SSF143034">
    <property type="entry name" value="L35p-like"/>
    <property type="match status" value="1"/>
</dbReference>
<dbReference type="EMBL" id="CP115667">
    <property type="protein sequence ID" value="WBW50335.1"/>
    <property type="molecule type" value="Genomic_DNA"/>
</dbReference>